<evidence type="ECO:0000313" key="1">
    <source>
        <dbReference type="EMBL" id="AKH47974.1"/>
    </source>
</evidence>
<proteinExistence type="predicted"/>
<organism evidence="1">
    <name type="scientific">uncultured marine virus</name>
    <dbReference type="NCBI Taxonomy" id="186617"/>
    <lineage>
        <taxon>Viruses</taxon>
        <taxon>environmental samples</taxon>
    </lineage>
</organism>
<accession>A0A0F7L615</accession>
<protein>
    <submittedName>
        <fullName evidence="1">Uncharacterized protein</fullName>
    </submittedName>
</protein>
<name>A0A0F7L615_9VIRU</name>
<reference evidence="1" key="2">
    <citation type="submission" date="2015-03" db="EMBL/GenBank/DDBJ databases">
        <authorList>
            <person name="Chow C.-E.T."/>
            <person name="Winget D.M."/>
            <person name="White R.A.III."/>
            <person name="Hallam S.J."/>
            <person name="Suttle C.A."/>
        </authorList>
    </citation>
    <scope>NUCLEOTIDE SEQUENCE</scope>
    <source>
        <strain evidence="1">Oxic1_5</strain>
    </source>
</reference>
<reference evidence="1" key="1">
    <citation type="journal article" date="2015" name="Front. Microbiol.">
        <title>Combining genomic sequencing methods to explore viral diversity and reveal potential virus-host interactions.</title>
        <authorList>
            <person name="Chow C.E."/>
            <person name="Winget D.M."/>
            <person name="White R.A.III."/>
            <person name="Hallam S.J."/>
            <person name="Suttle C.A."/>
        </authorList>
    </citation>
    <scope>NUCLEOTIDE SEQUENCE</scope>
    <source>
        <strain evidence="1">Oxic1_5</strain>
    </source>
</reference>
<dbReference type="EMBL" id="KR029600">
    <property type="protein sequence ID" value="AKH47974.1"/>
    <property type="molecule type" value="Genomic_DNA"/>
</dbReference>
<sequence>MNFGRSCKSLQKKHITVFVNSPVSYLNGANLWSHPRLQHTHPRIGFLQGNIKCAVYIFGSIVEVERLALFLQQVPHHNHLAFSEEKSPTNSFVSCL</sequence>